<dbReference type="OrthoDB" id="9779910at2"/>
<dbReference type="STRING" id="1123303.GCA_000372425_01583"/>
<dbReference type="Gene3D" id="3.40.50.2020">
    <property type="match status" value="1"/>
</dbReference>
<proteinExistence type="inferred from homology"/>
<dbReference type="InterPro" id="IPR000836">
    <property type="entry name" value="PRTase_dom"/>
</dbReference>
<name>A0A2X3VWI4_9STRE</name>
<dbReference type="PANTHER" id="PTHR47505:SF1">
    <property type="entry name" value="DNA UTILIZATION PROTEIN YHGH"/>
    <property type="match status" value="1"/>
</dbReference>
<dbReference type="InterPro" id="IPR051910">
    <property type="entry name" value="ComF/GntX_DNA_util-trans"/>
</dbReference>
<organism evidence="2 3">
    <name type="scientific">Streptococcus ferus</name>
    <dbReference type="NCBI Taxonomy" id="1345"/>
    <lineage>
        <taxon>Bacteria</taxon>
        <taxon>Bacillati</taxon>
        <taxon>Bacillota</taxon>
        <taxon>Bacilli</taxon>
        <taxon>Lactobacillales</taxon>
        <taxon>Streptococcaceae</taxon>
        <taxon>Streptococcus</taxon>
    </lineage>
</organism>
<dbReference type="CDD" id="cd06223">
    <property type="entry name" value="PRTases_typeI"/>
    <property type="match status" value="1"/>
</dbReference>
<evidence type="ECO:0000313" key="3">
    <source>
        <dbReference type="Proteomes" id="UP000249495"/>
    </source>
</evidence>
<dbReference type="AlphaFoldDB" id="A0A2X3VWI4"/>
<sequence>MSCLLCSELVQKNYRFLDIILLKRIDSLICSGCQSSFSRISLDHCKQCFKEAVSGICQDCLYWRNKGQTVSHQALYVYNQAMKDYFSRYKFQGDYCLRSVFAKDIRVALLAYRDYSLVPIPLSQISLKERGFNQVQAFLDEAKLPYHNLLEKRASEKQSSKDRQSRLATQQLFTLKARAKLPQKICLVDDIYTTGTTIQLAKQLLYENGVKTIVSFSLAR</sequence>
<dbReference type="KEGG" id="sfer:NCTC12278_00452"/>
<evidence type="ECO:0000313" key="2">
    <source>
        <dbReference type="EMBL" id="SQF39599.1"/>
    </source>
</evidence>
<accession>A0A2X3VWI4</accession>
<dbReference type="EMBL" id="LS483343">
    <property type="protein sequence ID" value="SQF39599.1"/>
    <property type="molecule type" value="Genomic_DNA"/>
</dbReference>
<gene>
    <name evidence="2" type="ORF">NCTC12278_00452</name>
</gene>
<dbReference type="PANTHER" id="PTHR47505">
    <property type="entry name" value="DNA UTILIZATION PROTEIN YHGH"/>
    <property type="match status" value="1"/>
</dbReference>
<dbReference type="SUPFAM" id="SSF53271">
    <property type="entry name" value="PRTase-like"/>
    <property type="match status" value="1"/>
</dbReference>
<protein>
    <submittedName>
        <fullName evidence="2">Late competence protein</fullName>
    </submittedName>
</protein>
<dbReference type="InterPro" id="IPR029057">
    <property type="entry name" value="PRTase-like"/>
</dbReference>
<keyword evidence="3" id="KW-1185">Reference proteome</keyword>
<dbReference type="Proteomes" id="UP000249495">
    <property type="component" value="Chromosome 1"/>
</dbReference>
<evidence type="ECO:0000256" key="1">
    <source>
        <dbReference type="ARBA" id="ARBA00008007"/>
    </source>
</evidence>
<dbReference type="RefSeq" id="WP_018030896.1">
    <property type="nucleotide sequence ID" value="NZ_JBGYLT010000001.1"/>
</dbReference>
<reference evidence="2 3" key="1">
    <citation type="submission" date="2018-06" db="EMBL/GenBank/DDBJ databases">
        <authorList>
            <consortium name="Pathogen Informatics"/>
            <person name="Doyle S."/>
        </authorList>
    </citation>
    <scope>NUCLEOTIDE SEQUENCE [LARGE SCALE GENOMIC DNA]</scope>
    <source>
        <strain evidence="2 3">NCTC12278</strain>
    </source>
</reference>
<comment type="similarity">
    <text evidence="1">Belongs to the ComF/GntX family.</text>
</comment>